<evidence type="ECO:0008006" key="3">
    <source>
        <dbReference type="Google" id="ProtNLM"/>
    </source>
</evidence>
<dbReference type="Proteomes" id="UP001483337">
    <property type="component" value="Chromosome"/>
</dbReference>
<dbReference type="EMBL" id="CP150886">
    <property type="protein sequence ID" value="WZB87978.1"/>
    <property type="molecule type" value="Genomic_DNA"/>
</dbReference>
<organism evidence="1 2">
    <name type="scientific">Okeanomitos corallinicola TIOX110</name>
    <dbReference type="NCBI Taxonomy" id="3133117"/>
    <lineage>
        <taxon>Bacteria</taxon>
        <taxon>Bacillati</taxon>
        <taxon>Cyanobacteriota</taxon>
        <taxon>Cyanophyceae</taxon>
        <taxon>Nostocales</taxon>
        <taxon>Aphanizomenonaceae</taxon>
        <taxon>Okeanomitos</taxon>
    </lineage>
</organism>
<name>A0ABZ2URG6_9CYAN</name>
<dbReference type="RefSeq" id="WP_353930887.1">
    <property type="nucleotide sequence ID" value="NZ_CP150886.1"/>
</dbReference>
<proteinExistence type="predicted"/>
<accession>A0ABZ2URG6</accession>
<gene>
    <name evidence="1" type="ORF">WJM97_21925</name>
</gene>
<protein>
    <recommendedName>
        <fullName evidence="3">Holin</fullName>
    </recommendedName>
</protein>
<reference evidence="1 2" key="1">
    <citation type="submission" date="2024-04" db="EMBL/GenBank/DDBJ databases">
        <title>Okeanomitos corallinicola gen. &amp; sp. nov. (Nostocales, Cyanobacteria), a new toxic marine heterocyst-forming cyanobacterium from a coral reef.</title>
        <authorList>
            <person name="Li H."/>
            <person name="Li R."/>
            <person name="Kang J."/>
            <person name="Hii K.S."/>
            <person name="Mohamed H.F."/>
            <person name="Xu X."/>
            <person name="Luo Z."/>
        </authorList>
    </citation>
    <scope>NUCLEOTIDE SEQUENCE [LARGE SCALE GENOMIC DNA]</scope>
    <source>
        <strain evidence="1 2">TIOX110</strain>
    </source>
</reference>
<keyword evidence="2" id="KW-1185">Reference proteome</keyword>
<evidence type="ECO:0000313" key="2">
    <source>
        <dbReference type="Proteomes" id="UP001483337"/>
    </source>
</evidence>
<sequence length="136" mass="15638">MDVEQFLNIFLPVGGVIAAYFKINNDIQAKIADKNSEQDNSIEALEKRLDQQATALTYERRLTNEQQKNILKRVKYKLLSQDEKIADMTDYLKVFSEQTGSPQFRNRDSKLDIEFTRSLMNDDEPLGGDLNSETLS</sequence>
<evidence type="ECO:0000313" key="1">
    <source>
        <dbReference type="EMBL" id="WZB87978.1"/>
    </source>
</evidence>